<evidence type="ECO:0000313" key="2">
    <source>
        <dbReference type="EMBL" id="GBG89624.1"/>
    </source>
</evidence>
<keyword evidence="3" id="KW-1185">Reference proteome</keyword>
<feature type="compositionally biased region" description="Polar residues" evidence="1">
    <location>
        <begin position="84"/>
        <end position="97"/>
    </location>
</feature>
<accession>A0A388M4V9</accession>
<feature type="compositionally biased region" description="Polar residues" evidence="1">
    <location>
        <begin position="223"/>
        <end position="241"/>
    </location>
</feature>
<name>A0A388M4V9_CHABU</name>
<dbReference type="EMBL" id="BFEA01000750">
    <property type="protein sequence ID" value="GBG89624.1"/>
    <property type="molecule type" value="Genomic_DNA"/>
</dbReference>
<sequence length="336" mass="35633">MIADMDLQSDPSLGVKLGADLLCVAGKILTMYAENLSSDTRSTAADASGESCRTSGTAVDGAPSEAAPEDATRAREEGKHATTAAVSSEVSCPQAGNQRAEGIQGQGRKGSWTSVSSWWRGSRAKKGSSSKQNAQGEGGAAAAKAEGGSDGSWVSGNQQSELQAQLKVLNRLNLSTIAGATENLIFRTGGIDIDQSHDSDAGYAQAGHWAQAWDEESRPLGRSRQTSAGRDRSPTGTGRQGNQREVKIEKRQLPSLKVVCRLLLLSARLCEGVGGSQAREIYQQAQAMMVVMDNVQQRVDEGAERRHGDKTPATSLGLVRRRVREKSALGGQREVR</sequence>
<feature type="region of interest" description="Disordered" evidence="1">
    <location>
        <begin position="43"/>
        <end position="156"/>
    </location>
</feature>
<feature type="compositionally biased region" description="Basic and acidic residues" evidence="1">
    <location>
        <begin position="70"/>
        <end position="80"/>
    </location>
</feature>
<organism evidence="2 3">
    <name type="scientific">Chara braunii</name>
    <name type="common">Braun's stonewort</name>
    <dbReference type="NCBI Taxonomy" id="69332"/>
    <lineage>
        <taxon>Eukaryota</taxon>
        <taxon>Viridiplantae</taxon>
        <taxon>Streptophyta</taxon>
        <taxon>Charophyceae</taxon>
        <taxon>Charales</taxon>
        <taxon>Characeae</taxon>
        <taxon>Chara</taxon>
    </lineage>
</organism>
<dbReference type="Proteomes" id="UP000265515">
    <property type="component" value="Unassembled WGS sequence"/>
</dbReference>
<evidence type="ECO:0000313" key="3">
    <source>
        <dbReference type="Proteomes" id="UP000265515"/>
    </source>
</evidence>
<dbReference type="AlphaFoldDB" id="A0A388M4V9"/>
<comment type="caution">
    <text evidence="2">The sequence shown here is derived from an EMBL/GenBank/DDBJ whole genome shotgun (WGS) entry which is preliminary data.</text>
</comment>
<evidence type="ECO:0000256" key="1">
    <source>
        <dbReference type="SAM" id="MobiDB-lite"/>
    </source>
</evidence>
<reference evidence="2 3" key="1">
    <citation type="journal article" date="2018" name="Cell">
        <title>The Chara Genome: Secondary Complexity and Implications for Plant Terrestrialization.</title>
        <authorList>
            <person name="Nishiyama T."/>
            <person name="Sakayama H."/>
            <person name="Vries J.D."/>
            <person name="Buschmann H."/>
            <person name="Saint-Marcoux D."/>
            <person name="Ullrich K.K."/>
            <person name="Haas F.B."/>
            <person name="Vanderstraeten L."/>
            <person name="Becker D."/>
            <person name="Lang D."/>
            <person name="Vosolsobe S."/>
            <person name="Rombauts S."/>
            <person name="Wilhelmsson P.K.I."/>
            <person name="Janitza P."/>
            <person name="Kern R."/>
            <person name="Heyl A."/>
            <person name="Rumpler F."/>
            <person name="Villalobos L.I.A.C."/>
            <person name="Clay J.M."/>
            <person name="Skokan R."/>
            <person name="Toyoda A."/>
            <person name="Suzuki Y."/>
            <person name="Kagoshima H."/>
            <person name="Schijlen E."/>
            <person name="Tajeshwar N."/>
            <person name="Catarino B."/>
            <person name="Hetherington A.J."/>
            <person name="Saltykova A."/>
            <person name="Bonnot C."/>
            <person name="Breuninger H."/>
            <person name="Symeonidi A."/>
            <person name="Radhakrishnan G.V."/>
            <person name="Van Nieuwerburgh F."/>
            <person name="Deforce D."/>
            <person name="Chang C."/>
            <person name="Karol K.G."/>
            <person name="Hedrich R."/>
            <person name="Ulvskov P."/>
            <person name="Glockner G."/>
            <person name="Delwiche C.F."/>
            <person name="Petrasek J."/>
            <person name="Van de Peer Y."/>
            <person name="Friml J."/>
            <person name="Beilby M."/>
            <person name="Dolan L."/>
            <person name="Kohara Y."/>
            <person name="Sugano S."/>
            <person name="Fujiyama A."/>
            <person name="Delaux P.-M."/>
            <person name="Quint M."/>
            <person name="TheiBen G."/>
            <person name="Hagemann M."/>
            <person name="Harholt J."/>
            <person name="Dunand C."/>
            <person name="Zachgo S."/>
            <person name="Langdale J."/>
            <person name="Maumus F."/>
            <person name="Straeten D.V.D."/>
            <person name="Gould S.B."/>
            <person name="Rensing S.A."/>
        </authorList>
    </citation>
    <scope>NUCLEOTIDE SEQUENCE [LARGE SCALE GENOMIC DNA]</scope>
    <source>
        <strain evidence="2 3">S276</strain>
    </source>
</reference>
<protein>
    <submittedName>
        <fullName evidence="2">Uncharacterized protein</fullName>
    </submittedName>
</protein>
<dbReference type="Gramene" id="GBG89624">
    <property type="protein sequence ID" value="GBG89624"/>
    <property type="gene ID" value="CBR_g49414"/>
</dbReference>
<proteinExistence type="predicted"/>
<gene>
    <name evidence="2" type="ORF">CBR_g49414</name>
</gene>
<feature type="region of interest" description="Disordered" evidence="1">
    <location>
        <begin position="208"/>
        <end position="247"/>
    </location>
</feature>